<comment type="caution">
    <text evidence="1">The sequence shown here is derived from an EMBL/GenBank/DDBJ whole genome shotgun (WGS) entry which is preliminary data.</text>
</comment>
<organism evidence="1 2">
    <name type="scientific">Clarias magur</name>
    <name type="common">Asian catfish</name>
    <name type="synonym">Macropteronotus magur</name>
    <dbReference type="NCBI Taxonomy" id="1594786"/>
    <lineage>
        <taxon>Eukaryota</taxon>
        <taxon>Metazoa</taxon>
        <taxon>Chordata</taxon>
        <taxon>Craniata</taxon>
        <taxon>Vertebrata</taxon>
        <taxon>Euteleostomi</taxon>
        <taxon>Actinopterygii</taxon>
        <taxon>Neopterygii</taxon>
        <taxon>Teleostei</taxon>
        <taxon>Ostariophysi</taxon>
        <taxon>Siluriformes</taxon>
        <taxon>Clariidae</taxon>
        <taxon>Clarias</taxon>
    </lineage>
</organism>
<proteinExistence type="predicted"/>
<feature type="non-terminal residue" evidence="1">
    <location>
        <position position="106"/>
    </location>
</feature>
<dbReference type="EMBL" id="QNUK01000001">
    <property type="protein sequence ID" value="KAF5910070.1"/>
    <property type="molecule type" value="Genomic_DNA"/>
</dbReference>
<name>A0A8J4XHN4_CLAMG</name>
<dbReference type="Proteomes" id="UP000727407">
    <property type="component" value="Unassembled WGS sequence"/>
</dbReference>
<evidence type="ECO:0000313" key="2">
    <source>
        <dbReference type="Proteomes" id="UP000727407"/>
    </source>
</evidence>
<accession>A0A8J4XHN4</accession>
<gene>
    <name evidence="1" type="primary">llgl2</name>
    <name evidence="1" type="ORF">DAT39_000083</name>
</gene>
<dbReference type="AlphaFoldDB" id="A0A8J4XHN4"/>
<protein>
    <submittedName>
        <fullName evidence="1">Lethal(2) giant larvae protein 2</fullName>
    </submittedName>
</protein>
<evidence type="ECO:0000313" key="1">
    <source>
        <dbReference type="EMBL" id="KAF5910070.1"/>
    </source>
</evidence>
<reference evidence="1" key="1">
    <citation type="submission" date="2020-07" db="EMBL/GenBank/DDBJ databases">
        <title>Clarias magur genome sequencing, assembly and annotation.</title>
        <authorList>
            <person name="Kushwaha B."/>
            <person name="Kumar R."/>
            <person name="Das P."/>
            <person name="Joshi C.G."/>
            <person name="Kumar D."/>
            <person name="Nagpure N.S."/>
            <person name="Pandey M."/>
            <person name="Agarwal S."/>
            <person name="Srivastava S."/>
            <person name="Singh M."/>
            <person name="Sahoo L."/>
            <person name="Jayasankar P."/>
            <person name="Meher P.K."/>
            <person name="Koringa P.G."/>
            <person name="Iquebal M.A."/>
            <person name="Das S.P."/>
            <person name="Bit A."/>
            <person name="Patnaik S."/>
            <person name="Patel N."/>
            <person name="Shah T.M."/>
            <person name="Hinsu A."/>
            <person name="Jena J.K."/>
        </authorList>
    </citation>
    <scope>NUCLEOTIDE SEQUENCE</scope>
    <source>
        <strain evidence="1">CIFAMagur01</strain>
        <tissue evidence="1">Testis</tissue>
    </source>
</reference>
<sequence length="106" mass="11672">MPLVKQSLWTSRFSKNHFVIPLFGGKLRGDIGVAKGKDMDNGVLHLIPLSKTQSLTAAGKHKNTYWSRSGSTKDDGYNYYNNTPEEIMSQTSAGNGRHLPFNNGSS</sequence>
<keyword evidence="2" id="KW-1185">Reference proteome</keyword>